<evidence type="ECO:0000313" key="1">
    <source>
        <dbReference type="EMBL" id="PRC18981.1"/>
    </source>
</evidence>
<protein>
    <submittedName>
        <fullName evidence="1">Uncharacterized protein</fullName>
    </submittedName>
</protein>
<sequence length="62" mass="6294">MAARAVAAVAAVRATDRQKEASPQWLASFFALDKSRAKKSPQGACGLKGCSLGAESTIGGSL</sequence>
<accession>A0A2S9ET46</accession>
<evidence type="ECO:0000313" key="2">
    <source>
        <dbReference type="Proteomes" id="UP000238045"/>
    </source>
</evidence>
<organism evidence="1 2">
    <name type="scientific">Pseudomonas poae</name>
    <dbReference type="NCBI Taxonomy" id="200451"/>
    <lineage>
        <taxon>Bacteria</taxon>
        <taxon>Pseudomonadati</taxon>
        <taxon>Pseudomonadota</taxon>
        <taxon>Gammaproteobacteria</taxon>
        <taxon>Pseudomonadales</taxon>
        <taxon>Pseudomonadaceae</taxon>
        <taxon>Pseudomonas</taxon>
    </lineage>
</organism>
<dbReference type="EMBL" id="PCQL01000010">
    <property type="protein sequence ID" value="PRC18981.1"/>
    <property type="molecule type" value="Genomic_DNA"/>
</dbReference>
<name>A0A2S9ET46_9PSED</name>
<reference evidence="1 2" key="1">
    <citation type="submission" date="2017-09" db="EMBL/GenBank/DDBJ databases">
        <title>Genomic, metabolic, and phenotypic characteristics of bacterial isolates from the natural microbiome of the model nematode Caenorhabditis elegans.</title>
        <authorList>
            <person name="Zimmermann J."/>
            <person name="Obeng N."/>
            <person name="Yang W."/>
            <person name="Obeng O."/>
            <person name="Kissoyan K."/>
            <person name="Pees B."/>
            <person name="Dirksen P."/>
            <person name="Hoppner M."/>
            <person name="Franke A."/>
            <person name="Rosenstiel P."/>
            <person name="Leippe M."/>
            <person name="Dierking K."/>
            <person name="Kaleta C."/>
            <person name="Schulenburg H."/>
        </authorList>
    </citation>
    <scope>NUCLEOTIDE SEQUENCE [LARGE SCALE GENOMIC DNA]</scope>
    <source>
        <strain evidence="1 2">MYb117</strain>
    </source>
</reference>
<dbReference type="AlphaFoldDB" id="A0A2S9ET46"/>
<gene>
    <name evidence="1" type="ORF">CQZ99_11755</name>
</gene>
<comment type="caution">
    <text evidence="1">The sequence shown here is derived from an EMBL/GenBank/DDBJ whole genome shotgun (WGS) entry which is preliminary data.</text>
</comment>
<keyword evidence="2" id="KW-1185">Reference proteome</keyword>
<proteinExistence type="predicted"/>
<dbReference type="Proteomes" id="UP000238045">
    <property type="component" value="Unassembled WGS sequence"/>
</dbReference>